<protein>
    <submittedName>
        <fullName evidence="1">Uncharacterized protein</fullName>
    </submittedName>
</protein>
<comment type="caution">
    <text evidence="1">The sequence shown here is derived from an EMBL/GenBank/DDBJ whole genome shotgun (WGS) entry which is preliminary data.</text>
</comment>
<organism evidence="1 2">
    <name type="scientific">Planctopirus hydrillae</name>
    <dbReference type="NCBI Taxonomy" id="1841610"/>
    <lineage>
        <taxon>Bacteria</taxon>
        <taxon>Pseudomonadati</taxon>
        <taxon>Planctomycetota</taxon>
        <taxon>Planctomycetia</taxon>
        <taxon>Planctomycetales</taxon>
        <taxon>Planctomycetaceae</taxon>
        <taxon>Planctopirus</taxon>
    </lineage>
</organism>
<sequence>MKYAIIIFASIFVILLCAHVSGGVNNQTKKTSDPVKRLVFREIPAEIDIKEEKKEFIKTEVFAATDGTSIFILFDRKGYSGRNIVSADCILVLGGEEKSHFQISHCAPNSSSLFIVRDDTVSARLMEQMKKVTIEKDDFLAVRLKRVVSQ</sequence>
<proteinExistence type="predicted"/>
<evidence type="ECO:0000313" key="2">
    <source>
        <dbReference type="Proteomes" id="UP000094828"/>
    </source>
</evidence>
<dbReference type="RefSeq" id="WP_068847866.1">
    <property type="nucleotide sequence ID" value="NZ_LYDR01000090.1"/>
</dbReference>
<reference evidence="1 2" key="1">
    <citation type="submission" date="2016-05" db="EMBL/GenBank/DDBJ databases">
        <title>Genomic and physiological characterization of Planctopirus sp. isolated from fresh water lake.</title>
        <authorList>
            <person name="Subhash Y."/>
            <person name="Ramana C."/>
        </authorList>
    </citation>
    <scope>NUCLEOTIDE SEQUENCE [LARGE SCALE GENOMIC DNA]</scope>
    <source>
        <strain evidence="1 2">JC280</strain>
    </source>
</reference>
<evidence type="ECO:0000313" key="1">
    <source>
        <dbReference type="EMBL" id="ODA31259.1"/>
    </source>
</evidence>
<accession>A0A1C3EDF6</accession>
<dbReference type="Proteomes" id="UP000094828">
    <property type="component" value="Unassembled WGS sequence"/>
</dbReference>
<name>A0A1C3EDF6_9PLAN</name>
<gene>
    <name evidence="1" type="ORF">A6X21_22565</name>
</gene>
<dbReference type="EMBL" id="LYDR01000090">
    <property type="protein sequence ID" value="ODA31259.1"/>
    <property type="molecule type" value="Genomic_DNA"/>
</dbReference>
<dbReference type="AlphaFoldDB" id="A0A1C3EDF6"/>
<keyword evidence="2" id="KW-1185">Reference proteome</keyword>